<accession>A0A8S9YFZ2</accession>
<dbReference type="CDD" id="cd18787">
    <property type="entry name" value="SF2_C_DEAD"/>
    <property type="match status" value="1"/>
</dbReference>
<organism evidence="7 8">
    <name type="scientific">Paragonimus skrjabini miyazakii</name>
    <dbReference type="NCBI Taxonomy" id="59628"/>
    <lineage>
        <taxon>Eukaryota</taxon>
        <taxon>Metazoa</taxon>
        <taxon>Spiralia</taxon>
        <taxon>Lophotrochozoa</taxon>
        <taxon>Platyhelminthes</taxon>
        <taxon>Trematoda</taxon>
        <taxon>Digenea</taxon>
        <taxon>Plagiorchiida</taxon>
        <taxon>Troglotremata</taxon>
        <taxon>Troglotrematidae</taxon>
        <taxon>Paragonimus</taxon>
    </lineage>
</organism>
<dbReference type="OrthoDB" id="10261904at2759"/>
<dbReference type="InterPro" id="IPR027417">
    <property type="entry name" value="P-loop_NTPase"/>
</dbReference>
<name>A0A8S9YFZ2_9TREM</name>
<dbReference type="EMBL" id="JTDE01020997">
    <property type="protein sequence ID" value="KAF7233540.1"/>
    <property type="molecule type" value="Genomic_DNA"/>
</dbReference>
<evidence type="ECO:0000259" key="6">
    <source>
        <dbReference type="PROSITE" id="PS51194"/>
    </source>
</evidence>
<feature type="region of interest" description="Disordered" evidence="5">
    <location>
        <begin position="401"/>
        <end position="485"/>
    </location>
</feature>
<keyword evidence="4" id="KW-0067">ATP-binding</keyword>
<dbReference type="GO" id="GO:0003724">
    <property type="term" value="F:RNA helicase activity"/>
    <property type="evidence" value="ECO:0007669"/>
    <property type="project" value="TreeGrafter"/>
</dbReference>
<dbReference type="PANTHER" id="PTHR47959:SF1">
    <property type="entry name" value="ATP-DEPENDENT RNA HELICASE DBPA"/>
    <property type="match status" value="1"/>
</dbReference>
<evidence type="ECO:0000256" key="2">
    <source>
        <dbReference type="ARBA" id="ARBA00022801"/>
    </source>
</evidence>
<dbReference type="PANTHER" id="PTHR47959">
    <property type="entry name" value="ATP-DEPENDENT RNA HELICASE RHLE-RELATED"/>
    <property type="match status" value="1"/>
</dbReference>
<protein>
    <recommendedName>
        <fullName evidence="6">Helicase C-terminal domain-containing protein</fullName>
    </recommendedName>
</protein>
<sequence>MLNMAFAEDMDLILNHFQRPLSVRQQKKKGKRRNKAIPLLEQIARDQQGTLSKPLPQTVNHAGNAKFPHPQTHLYSATMTKDVAKLRRAALSPDAVLVSVDQSTGSIALSSPAVAGEQPRTSNDHLPKTSFPCGLVHYCLPMRLVDKPAILDWLVREDLSTPLFTVSSRETFATSHSEAPRTIVFCKRCQETRLVSEFLRQRGHSAVGLTGQLKQAERTQALTKFTTGHARILVATDVASRGLDIPDVELVINYSVPLSEKTYRHRVGRTARAGQSGVAVTMVTRDVAHVFLELEASLAPHLPVTNADMTVMPRWPIPLPGPSGKHGMLIRRRLADEAWARAGKVNIYVIVFICMFLSMDVCLDELSESIAILPISQSSRAPLKFWTNIIRAQDEEKHRLWNNSSEDSDSFESVAEPAYSQSDSLSDEETSNEETQAPPGDLSAASLNTSGLAGISAARSSWKQMHQDKKIRHEKRRVARESNRNAATTGWGLHTLNVGRSGEDENVQDDVDDEVEHLQFAETLKTKYAKLQDVRGKTKRKAPKSGNR</sequence>
<dbReference type="GO" id="GO:0016787">
    <property type="term" value="F:hydrolase activity"/>
    <property type="evidence" value="ECO:0007669"/>
    <property type="project" value="UniProtKB-KW"/>
</dbReference>
<gene>
    <name evidence="7" type="ORF">EG68_05767</name>
</gene>
<feature type="compositionally biased region" description="Basic residues" evidence="5">
    <location>
        <begin position="469"/>
        <end position="478"/>
    </location>
</feature>
<dbReference type="InterPro" id="IPR001650">
    <property type="entry name" value="Helicase_C-like"/>
</dbReference>
<evidence type="ECO:0000313" key="7">
    <source>
        <dbReference type="EMBL" id="KAF7233540.1"/>
    </source>
</evidence>
<dbReference type="GO" id="GO:0005829">
    <property type="term" value="C:cytosol"/>
    <property type="evidence" value="ECO:0007669"/>
    <property type="project" value="TreeGrafter"/>
</dbReference>
<evidence type="ECO:0000313" key="8">
    <source>
        <dbReference type="Proteomes" id="UP000822476"/>
    </source>
</evidence>
<reference evidence="7" key="1">
    <citation type="submission" date="2019-07" db="EMBL/GenBank/DDBJ databases">
        <title>Annotation for the trematode Paragonimus miyazaki's.</title>
        <authorList>
            <person name="Choi Y.-J."/>
        </authorList>
    </citation>
    <scope>NUCLEOTIDE SEQUENCE</scope>
    <source>
        <strain evidence="7">Japan</strain>
    </source>
</reference>
<dbReference type="SUPFAM" id="SSF52540">
    <property type="entry name" value="P-loop containing nucleoside triphosphate hydrolases"/>
    <property type="match status" value="1"/>
</dbReference>
<dbReference type="Gene3D" id="3.40.50.300">
    <property type="entry name" value="P-loop containing nucleotide triphosphate hydrolases"/>
    <property type="match status" value="2"/>
</dbReference>
<dbReference type="GO" id="GO:0005524">
    <property type="term" value="F:ATP binding"/>
    <property type="evidence" value="ECO:0007669"/>
    <property type="project" value="UniProtKB-KW"/>
</dbReference>
<dbReference type="Proteomes" id="UP000822476">
    <property type="component" value="Unassembled WGS sequence"/>
</dbReference>
<keyword evidence="2" id="KW-0378">Hydrolase</keyword>
<dbReference type="InterPro" id="IPR050079">
    <property type="entry name" value="DEAD_box_RNA_helicase"/>
</dbReference>
<feature type="domain" description="Helicase C-terminal" evidence="6">
    <location>
        <begin position="158"/>
        <end position="317"/>
    </location>
</feature>
<evidence type="ECO:0000256" key="4">
    <source>
        <dbReference type="ARBA" id="ARBA00022840"/>
    </source>
</evidence>
<evidence type="ECO:0000256" key="5">
    <source>
        <dbReference type="SAM" id="MobiDB-lite"/>
    </source>
</evidence>
<evidence type="ECO:0000256" key="1">
    <source>
        <dbReference type="ARBA" id="ARBA00022741"/>
    </source>
</evidence>
<dbReference type="Pfam" id="PF00271">
    <property type="entry name" value="Helicase_C"/>
    <property type="match status" value="1"/>
</dbReference>
<keyword evidence="1" id="KW-0547">Nucleotide-binding</keyword>
<proteinExistence type="predicted"/>
<dbReference type="AlphaFoldDB" id="A0A8S9YFZ2"/>
<comment type="caution">
    <text evidence="7">The sequence shown here is derived from an EMBL/GenBank/DDBJ whole genome shotgun (WGS) entry which is preliminary data.</text>
</comment>
<keyword evidence="3" id="KW-0347">Helicase</keyword>
<dbReference type="SMART" id="SM00490">
    <property type="entry name" value="HELICc"/>
    <property type="match status" value="1"/>
</dbReference>
<evidence type="ECO:0000256" key="3">
    <source>
        <dbReference type="ARBA" id="ARBA00022806"/>
    </source>
</evidence>
<keyword evidence="8" id="KW-1185">Reference proteome</keyword>
<dbReference type="PROSITE" id="PS51194">
    <property type="entry name" value="HELICASE_CTER"/>
    <property type="match status" value="1"/>
</dbReference>